<dbReference type="Proteomes" id="UP000436016">
    <property type="component" value="Unassembled WGS sequence"/>
</dbReference>
<comment type="caution">
    <text evidence="3">The sequence shown here is derived from an EMBL/GenBank/DDBJ whole genome shotgun (WGS) entry which is preliminary data.</text>
</comment>
<organism evidence="3 4">
    <name type="scientific">Oceanomicrobium pacificus</name>
    <dbReference type="NCBI Taxonomy" id="2692916"/>
    <lineage>
        <taxon>Bacteria</taxon>
        <taxon>Pseudomonadati</taxon>
        <taxon>Pseudomonadota</taxon>
        <taxon>Alphaproteobacteria</taxon>
        <taxon>Rhodobacterales</taxon>
        <taxon>Paracoccaceae</taxon>
        <taxon>Oceanomicrobium</taxon>
    </lineage>
</organism>
<dbReference type="InterPro" id="IPR013342">
    <property type="entry name" value="Mandelate_racemase_C"/>
</dbReference>
<name>A0A6B0TV89_9RHOB</name>
<dbReference type="AlphaFoldDB" id="A0A6B0TV89"/>
<evidence type="ECO:0000313" key="4">
    <source>
        <dbReference type="Proteomes" id="UP000436016"/>
    </source>
</evidence>
<dbReference type="CDD" id="cd03316">
    <property type="entry name" value="MR_like"/>
    <property type="match status" value="1"/>
</dbReference>
<dbReference type="Gene3D" id="3.30.390.10">
    <property type="entry name" value="Enolase-like, N-terminal domain"/>
    <property type="match status" value="1"/>
</dbReference>
<dbReference type="InterPro" id="IPR029065">
    <property type="entry name" value="Enolase_C-like"/>
</dbReference>
<dbReference type="PANTHER" id="PTHR48080:SF2">
    <property type="entry name" value="D-GALACTONATE DEHYDRATASE"/>
    <property type="match status" value="1"/>
</dbReference>
<dbReference type="RefSeq" id="WP_160853169.1">
    <property type="nucleotide sequence ID" value="NZ_WUWG01000002.1"/>
</dbReference>
<feature type="domain" description="Mandelate racemase/muconate lactonizing enzyme C-terminal" evidence="2">
    <location>
        <begin position="124"/>
        <end position="261"/>
    </location>
</feature>
<gene>
    <name evidence="3" type="ORF">GSH16_06320</name>
</gene>
<dbReference type="SFLD" id="SFLDG00179">
    <property type="entry name" value="mandelate_racemase"/>
    <property type="match status" value="1"/>
</dbReference>
<dbReference type="SMART" id="SM00922">
    <property type="entry name" value="MR_MLE"/>
    <property type="match status" value="1"/>
</dbReference>
<dbReference type="GO" id="GO:0016829">
    <property type="term" value="F:lyase activity"/>
    <property type="evidence" value="ECO:0007669"/>
    <property type="project" value="UniProtKB-KW"/>
</dbReference>
<reference evidence="3 4" key="1">
    <citation type="submission" date="2019-12" db="EMBL/GenBank/DDBJ databases">
        <title>Strain KN286 was isolated from seawater, which was collected from Caroline Seamount in the tropical western Pacific.</title>
        <authorList>
            <person name="Wang Q."/>
        </authorList>
    </citation>
    <scope>NUCLEOTIDE SEQUENCE [LARGE SCALE GENOMIC DNA]</scope>
    <source>
        <strain evidence="3 4">KN286</strain>
    </source>
</reference>
<dbReference type="Gene3D" id="3.20.20.120">
    <property type="entry name" value="Enolase-like C-terminal domain"/>
    <property type="match status" value="1"/>
</dbReference>
<proteinExistence type="predicted"/>
<dbReference type="SFLD" id="SFLDS00001">
    <property type="entry name" value="Enolase"/>
    <property type="match status" value="1"/>
</dbReference>
<accession>A0A6B0TV89</accession>
<evidence type="ECO:0000256" key="1">
    <source>
        <dbReference type="ARBA" id="ARBA00023239"/>
    </source>
</evidence>
<dbReference type="InterPro" id="IPR013341">
    <property type="entry name" value="Mandelate_racemase_N_dom"/>
</dbReference>
<keyword evidence="1" id="KW-0456">Lyase</keyword>
<dbReference type="PANTHER" id="PTHR48080">
    <property type="entry name" value="D-GALACTONATE DEHYDRATASE-RELATED"/>
    <property type="match status" value="1"/>
</dbReference>
<dbReference type="SUPFAM" id="SSF51604">
    <property type="entry name" value="Enolase C-terminal domain-like"/>
    <property type="match status" value="1"/>
</dbReference>
<dbReference type="EMBL" id="WUWG01000002">
    <property type="protein sequence ID" value="MXU65054.1"/>
    <property type="molecule type" value="Genomic_DNA"/>
</dbReference>
<protein>
    <submittedName>
        <fullName evidence="3">Mandelate racemase/muconate lactonizing enzyme family protein</fullName>
    </submittedName>
</protein>
<dbReference type="InterPro" id="IPR036849">
    <property type="entry name" value="Enolase-like_C_sf"/>
</dbReference>
<sequence length="399" mass="44305">MKIIDMKCAVIGDNPVVRIITDEGISGYGEGEYFKPFLKPYVLHFKDAILGEDPTDVERVMMRIRRRGAFKPWGAAISMIEHALWDIAGKAAGVPVYKLLGGKVRDKVRVYNGAIRTEMTGTDPDDYVAAVREMKALPHGFSFIKMGVAFHSPMKDNVPNFHYGDPQRPNPFHGFTDSGLLTERGMAHLVDCVAAMKEELGDEVGLALDCGPGFTPIDALKFARAVEPFNLMWLEDMITGDYTPWVNADVYRDVTQATTTPIHTGEQIYLRQNFKALIEGHAVNVVGPDPCDVGGLAEIKWIAEYADLHGIMMAPHGTGNGLLGLAALVQVCATMPLNYIGFELPTGRPDWWFDIVDGLPDPLVKDGYIEVLDRPGMGVELNRDRTEPYLREEDKDFFE</sequence>
<dbReference type="SUPFAM" id="SSF54826">
    <property type="entry name" value="Enolase N-terminal domain-like"/>
    <property type="match status" value="1"/>
</dbReference>
<evidence type="ECO:0000259" key="2">
    <source>
        <dbReference type="SMART" id="SM00922"/>
    </source>
</evidence>
<evidence type="ECO:0000313" key="3">
    <source>
        <dbReference type="EMBL" id="MXU65054.1"/>
    </source>
</evidence>
<keyword evidence="4" id="KW-1185">Reference proteome</keyword>
<dbReference type="Pfam" id="PF13378">
    <property type="entry name" value="MR_MLE_C"/>
    <property type="match status" value="1"/>
</dbReference>
<dbReference type="Pfam" id="PF02746">
    <property type="entry name" value="MR_MLE_N"/>
    <property type="match status" value="1"/>
</dbReference>
<dbReference type="InterPro" id="IPR029017">
    <property type="entry name" value="Enolase-like_N"/>
</dbReference>
<dbReference type="InterPro" id="IPR034593">
    <property type="entry name" value="DgoD-like"/>
</dbReference>